<dbReference type="RefSeq" id="WP_011584808.1">
    <property type="nucleotide sequence ID" value="NC_008255.1"/>
</dbReference>
<dbReference type="KEGG" id="chu:CHU_1422"/>
<evidence type="ECO:0000313" key="1">
    <source>
        <dbReference type="EMBL" id="ABG58693.1"/>
    </source>
</evidence>
<keyword evidence="2" id="KW-1185">Reference proteome</keyword>
<proteinExistence type="predicted"/>
<dbReference type="EMBL" id="CP000383">
    <property type="protein sequence ID" value="ABG58693.1"/>
    <property type="molecule type" value="Genomic_DNA"/>
</dbReference>
<protein>
    <recommendedName>
        <fullName evidence="3">DUF3828 domain-containing protein</fullName>
    </recommendedName>
</protein>
<gene>
    <name evidence="1" type="ordered locus">CHU_1422</name>
</gene>
<reference evidence="1 2" key="1">
    <citation type="journal article" date="2007" name="Appl. Environ. Microbiol.">
        <title>Genome sequence of the cellulolytic gliding bacterium Cytophaga hutchinsonii.</title>
        <authorList>
            <person name="Xie G."/>
            <person name="Bruce D.C."/>
            <person name="Challacombe J.F."/>
            <person name="Chertkov O."/>
            <person name="Detter J.C."/>
            <person name="Gilna P."/>
            <person name="Han C.S."/>
            <person name="Lucas S."/>
            <person name="Misra M."/>
            <person name="Myers G.L."/>
            <person name="Richardson P."/>
            <person name="Tapia R."/>
            <person name="Thayer N."/>
            <person name="Thompson L.S."/>
            <person name="Brettin T.S."/>
            <person name="Henrissat B."/>
            <person name="Wilson D.B."/>
            <person name="McBride M.J."/>
        </authorList>
    </citation>
    <scope>NUCLEOTIDE SEQUENCE [LARGE SCALE GENOMIC DNA]</scope>
    <source>
        <strain evidence="2">ATCC 33406 / DSM 1761 / CIP 103989 / NBRC 15051 / NCIMB 9469 / D465</strain>
    </source>
</reference>
<dbReference type="OrthoDB" id="883668at2"/>
<name>A0A6N4SQX3_CYTH3</name>
<dbReference type="Proteomes" id="UP000001822">
    <property type="component" value="Chromosome"/>
</dbReference>
<dbReference type="AlphaFoldDB" id="A0A6N4SQX3"/>
<sequence>MKNTFITIIFSILTTVFSIHSYAETHTQKDSIETCSVATSFFDWYLNSIKGRSFSAYKPAFIQAPNGTTTLDFSGYISNLKQHHFSDSLLNVEKNAYQPCISNLSKIKYQDFIAYTDLDQFEAINCDFENVYKWLHTQEAPDVTAVKSIRFITQENAVVTIMLGSYISKDKTYSYYSSLLVYMKKINNTWLINGIR</sequence>
<evidence type="ECO:0000313" key="2">
    <source>
        <dbReference type="Proteomes" id="UP000001822"/>
    </source>
</evidence>
<accession>A0A6N4SQX3</accession>
<organism evidence="1 2">
    <name type="scientific">Cytophaga hutchinsonii (strain ATCC 33406 / DSM 1761 / CIP 103989 / NBRC 15051 / NCIMB 9469 / D465)</name>
    <dbReference type="NCBI Taxonomy" id="269798"/>
    <lineage>
        <taxon>Bacteria</taxon>
        <taxon>Pseudomonadati</taxon>
        <taxon>Bacteroidota</taxon>
        <taxon>Cytophagia</taxon>
        <taxon>Cytophagales</taxon>
        <taxon>Cytophagaceae</taxon>
        <taxon>Cytophaga</taxon>
    </lineage>
</organism>
<evidence type="ECO:0008006" key="3">
    <source>
        <dbReference type="Google" id="ProtNLM"/>
    </source>
</evidence>